<organism evidence="1 2">
    <name type="scientific">Cellulomonas terrae</name>
    <dbReference type="NCBI Taxonomy" id="311234"/>
    <lineage>
        <taxon>Bacteria</taxon>
        <taxon>Bacillati</taxon>
        <taxon>Actinomycetota</taxon>
        <taxon>Actinomycetes</taxon>
        <taxon>Micrococcales</taxon>
        <taxon>Cellulomonadaceae</taxon>
        <taxon>Cellulomonas</taxon>
    </lineage>
</organism>
<dbReference type="EMBL" id="BJWH01000007">
    <property type="protein sequence ID" value="GEL98136.1"/>
    <property type="molecule type" value="Genomic_DNA"/>
</dbReference>
<reference evidence="1 2" key="1">
    <citation type="submission" date="2019-07" db="EMBL/GenBank/DDBJ databases">
        <title>Whole genome shotgun sequence of Cellulomonas terrae NBRC 100819.</title>
        <authorList>
            <person name="Hosoyama A."/>
            <person name="Uohara A."/>
            <person name="Ohji S."/>
            <person name="Ichikawa N."/>
        </authorList>
    </citation>
    <scope>NUCLEOTIDE SEQUENCE [LARGE SCALE GENOMIC DNA]</scope>
    <source>
        <strain evidence="1 2">NBRC 100819</strain>
    </source>
</reference>
<name>A0A511JJL0_9CELL</name>
<evidence type="ECO:0000313" key="1">
    <source>
        <dbReference type="EMBL" id="GEL98136.1"/>
    </source>
</evidence>
<keyword evidence="2" id="KW-1185">Reference proteome</keyword>
<dbReference type="Proteomes" id="UP000321049">
    <property type="component" value="Unassembled WGS sequence"/>
</dbReference>
<gene>
    <name evidence="1" type="ORF">CTE05_16830</name>
</gene>
<comment type="caution">
    <text evidence="1">The sequence shown here is derived from an EMBL/GenBank/DDBJ whole genome shotgun (WGS) entry which is preliminary data.</text>
</comment>
<accession>A0A511JJL0</accession>
<evidence type="ECO:0000313" key="2">
    <source>
        <dbReference type="Proteomes" id="UP000321049"/>
    </source>
</evidence>
<proteinExistence type="predicted"/>
<protein>
    <submittedName>
        <fullName evidence="1">Uncharacterized protein</fullName>
    </submittedName>
</protein>
<sequence>MLSILAAISAVIVSSCSDRSTDGFAVVNNSDVAITVEFVDELHELTIEPGHREVVRMEDCLGTAVMVTATGQPDVTLDGAACRGSVLYVLEDHTALIESMYA</sequence>
<dbReference type="AlphaFoldDB" id="A0A511JJL0"/>